<dbReference type="EMBL" id="CAXDID020000045">
    <property type="protein sequence ID" value="CAL6002414.1"/>
    <property type="molecule type" value="Genomic_DNA"/>
</dbReference>
<keyword evidence="2" id="KW-0677">Repeat</keyword>
<evidence type="ECO:0000313" key="3">
    <source>
        <dbReference type="EMBL" id="CAI9978508.1"/>
    </source>
</evidence>
<dbReference type="InterPro" id="IPR050836">
    <property type="entry name" value="SDS22/Internalin_LRR"/>
</dbReference>
<reference evidence="4 5" key="2">
    <citation type="submission" date="2024-07" db="EMBL/GenBank/DDBJ databases">
        <authorList>
            <person name="Akdeniz Z."/>
        </authorList>
    </citation>
    <scope>NUCLEOTIDE SEQUENCE [LARGE SCALE GENOMIC DNA]</scope>
</reference>
<evidence type="ECO:0000313" key="4">
    <source>
        <dbReference type="EMBL" id="CAL6002414.1"/>
    </source>
</evidence>
<keyword evidence="1" id="KW-0433">Leucine-rich repeat</keyword>
<proteinExistence type="predicted"/>
<dbReference type="InterPro" id="IPR032675">
    <property type="entry name" value="LRR_dom_sf"/>
</dbReference>
<dbReference type="SUPFAM" id="SSF52058">
    <property type="entry name" value="L domain-like"/>
    <property type="match status" value="1"/>
</dbReference>
<gene>
    <name evidence="4" type="ORF">HINF_LOCUS17910</name>
    <name evidence="3" type="ORF">HINF_LOCUS66153</name>
</gene>
<reference evidence="3" key="1">
    <citation type="submission" date="2023-06" db="EMBL/GenBank/DDBJ databases">
        <authorList>
            <person name="Kurt Z."/>
        </authorList>
    </citation>
    <scope>NUCLEOTIDE SEQUENCE</scope>
</reference>
<dbReference type="PROSITE" id="PS51450">
    <property type="entry name" value="LRR"/>
    <property type="match status" value="2"/>
</dbReference>
<keyword evidence="5" id="KW-1185">Reference proteome</keyword>
<evidence type="ECO:0000313" key="5">
    <source>
        <dbReference type="Proteomes" id="UP001642409"/>
    </source>
</evidence>
<dbReference type="Gene3D" id="3.80.10.10">
    <property type="entry name" value="Ribonuclease Inhibitor"/>
    <property type="match status" value="2"/>
</dbReference>
<dbReference type="PANTHER" id="PTHR46652">
    <property type="entry name" value="LEUCINE-RICH REPEAT AND IQ DOMAIN-CONTAINING PROTEIN 1-RELATED"/>
    <property type="match status" value="1"/>
</dbReference>
<dbReference type="Proteomes" id="UP001642409">
    <property type="component" value="Unassembled WGS sequence"/>
</dbReference>
<protein>
    <submittedName>
        <fullName evidence="3">Leucine-rich repeat domain-containing protein</fullName>
    </submittedName>
    <submittedName>
        <fullName evidence="4">Leucine-rich_repeat domain-containing protein</fullName>
    </submittedName>
</protein>
<evidence type="ECO:0000256" key="2">
    <source>
        <dbReference type="ARBA" id="ARBA00022737"/>
    </source>
</evidence>
<dbReference type="InterPro" id="IPR001611">
    <property type="entry name" value="Leu-rich_rpt"/>
</dbReference>
<evidence type="ECO:0000256" key="1">
    <source>
        <dbReference type="ARBA" id="ARBA00022614"/>
    </source>
</evidence>
<dbReference type="PANTHER" id="PTHR46652:SF3">
    <property type="entry name" value="LEUCINE-RICH REPEAT-CONTAINING PROTEIN 9"/>
    <property type="match status" value="1"/>
</dbReference>
<sequence length="421" mass="49148">MYQNQNTVNKLYDAKMTRRYQSKINNGSLEIAEDPEVTNLRFLEKFDISTLNLYISNEMSVKLRSNSLKKLTVFNDNLLLNQNEEQHDDDDVQKYRLNLNVDDLELENLEVLMLEQNYLENDQLYNLAKFKKLHTLIVSLNYVDLTNIHSVTSLTSLTMQECGFQNIDQIGLLTNLEYLDVSANQLLNIDQIYLLVNLKELYISQNWGLNIDPLKHLHGLTHLAINKCDITQLSALKPLINLQYLNLSHNNKIIITELQYLKNIISLDLTCCELVSVYVLRPLVNIEYLDISRNTIVYIDANINKMKNLKEFRVDSNLVSDFSQIEQHPNYYNFDQNVDRCFDITNQQIPSQEELFNANKQRCLESPNIKLKEIQINCRTFKTSFTNFKNQINTDMNSNNHIQFTSSVAHLFEKLTQVISQ</sequence>
<name>A0AA86VU86_9EUKA</name>
<organism evidence="3">
    <name type="scientific">Hexamita inflata</name>
    <dbReference type="NCBI Taxonomy" id="28002"/>
    <lineage>
        <taxon>Eukaryota</taxon>
        <taxon>Metamonada</taxon>
        <taxon>Diplomonadida</taxon>
        <taxon>Hexamitidae</taxon>
        <taxon>Hexamitinae</taxon>
        <taxon>Hexamita</taxon>
    </lineage>
</organism>
<dbReference type="EMBL" id="CATOUU010001185">
    <property type="protein sequence ID" value="CAI9978508.1"/>
    <property type="molecule type" value="Genomic_DNA"/>
</dbReference>
<comment type="caution">
    <text evidence="3">The sequence shown here is derived from an EMBL/GenBank/DDBJ whole genome shotgun (WGS) entry which is preliminary data.</text>
</comment>
<accession>A0AA86VU86</accession>
<dbReference type="AlphaFoldDB" id="A0AA86VU86"/>